<dbReference type="GeneID" id="79950140"/>
<proteinExistence type="predicted"/>
<dbReference type="KEGG" id="manq:L1994_07040"/>
<evidence type="ECO:0000313" key="1">
    <source>
        <dbReference type="EMBL" id="WFN35913.1"/>
    </source>
</evidence>
<protein>
    <submittedName>
        <fullName evidence="1">Uncharacterized protein</fullName>
    </submittedName>
</protein>
<evidence type="ECO:0000313" key="2">
    <source>
        <dbReference type="Proteomes" id="UP001218895"/>
    </source>
</evidence>
<dbReference type="Proteomes" id="UP001218895">
    <property type="component" value="Chromosome"/>
</dbReference>
<dbReference type="AlphaFoldDB" id="A0AAF0FJW1"/>
<sequence length="118" mass="12828">MNSKEAIQNYLFAERAKTNLITLSQSASVLYELKGAEKSGAKKMLKIFAGAIGQDLGLAYNTTKNQSFKDANEILEQAEGMLENEDLEDASLAISSAITKATTPAQQAWQVLSKNELI</sequence>
<accession>A0AAF0FJW1</accession>
<dbReference type="RefSeq" id="WP_278098752.1">
    <property type="nucleotide sequence ID" value="NZ_CP091092.1"/>
</dbReference>
<keyword evidence="2" id="KW-1185">Reference proteome</keyword>
<organism evidence="1 2">
    <name type="scientific">Methanomicrobium antiquum</name>
    <dbReference type="NCBI Taxonomy" id="487686"/>
    <lineage>
        <taxon>Archaea</taxon>
        <taxon>Methanobacteriati</taxon>
        <taxon>Methanobacteriota</taxon>
        <taxon>Stenosarchaea group</taxon>
        <taxon>Methanomicrobia</taxon>
        <taxon>Methanomicrobiales</taxon>
        <taxon>Methanomicrobiaceae</taxon>
        <taxon>Methanomicrobium</taxon>
    </lineage>
</organism>
<gene>
    <name evidence="1" type="ORF">L1994_07040</name>
</gene>
<name>A0AAF0FJW1_9EURY</name>
<reference evidence="1" key="1">
    <citation type="submission" date="2022-01" db="EMBL/GenBank/DDBJ databases">
        <title>Complete genome of Methanomicrobium antiquum DSM 21220.</title>
        <authorList>
            <person name="Chen S.-C."/>
            <person name="You Y.-T."/>
            <person name="Zhou Y.-Z."/>
            <person name="Lai M.-C."/>
        </authorList>
    </citation>
    <scope>NUCLEOTIDE SEQUENCE</scope>
    <source>
        <strain evidence="1">DSM 21220</strain>
    </source>
</reference>
<dbReference type="EMBL" id="CP091092">
    <property type="protein sequence ID" value="WFN35913.1"/>
    <property type="molecule type" value="Genomic_DNA"/>
</dbReference>